<keyword evidence="7" id="KW-0472">Membrane</keyword>
<evidence type="ECO:0000313" key="9">
    <source>
        <dbReference type="EMBL" id="WOL06875.1"/>
    </source>
</evidence>
<dbReference type="EMBL" id="CP136894">
    <property type="protein sequence ID" value="WOL06875.1"/>
    <property type="molecule type" value="Genomic_DNA"/>
</dbReference>
<dbReference type="InterPro" id="IPR000719">
    <property type="entry name" value="Prot_kinase_dom"/>
</dbReference>
<protein>
    <recommendedName>
        <fullName evidence="8">Protein kinase domain-containing protein</fullName>
    </recommendedName>
</protein>
<dbReference type="SUPFAM" id="SSF56112">
    <property type="entry name" value="Protein kinase-like (PK-like)"/>
    <property type="match status" value="1"/>
</dbReference>
<evidence type="ECO:0000256" key="3">
    <source>
        <dbReference type="ARBA" id="ARBA00022777"/>
    </source>
</evidence>
<evidence type="ECO:0000256" key="4">
    <source>
        <dbReference type="ARBA" id="ARBA00022840"/>
    </source>
</evidence>
<dbReference type="AlphaFoldDB" id="A0AAQ3KGF0"/>
<evidence type="ECO:0000256" key="1">
    <source>
        <dbReference type="ARBA" id="ARBA00022679"/>
    </source>
</evidence>
<organism evidence="9 10">
    <name type="scientific">Canna indica</name>
    <name type="common">Indian-shot</name>
    <dbReference type="NCBI Taxonomy" id="4628"/>
    <lineage>
        <taxon>Eukaryota</taxon>
        <taxon>Viridiplantae</taxon>
        <taxon>Streptophyta</taxon>
        <taxon>Embryophyta</taxon>
        <taxon>Tracheophyta</taxon>
        <taxon>Spermatophyta</taxon>
        <taxon>Magnoliopsida</taxon>
        <taxon>Liliopsida</taxon>
        <taxon>Zingiberales</taxon>
        <taxon>Cannaceae</taxon>
        <taxon>Canna</taxon>
    </lineage>
</organism>
<name>A0AAQ3KGF0_9LILI</name>
<keyword evidence="7" id="KW-1133">Transmembrane helix</keyword>
<evidence type="ECO:0000256" key="2">
    <source>
        <dbReference type="ARBA" id="ARBA00022741"/>
    </source>
</evidence>
<keyword evidence="4 5" id="KW-0067">ATP-binding</keyword>
<dbReference type="InterPro" id="IPR017441">
    <property type="entry name" value="Protein_kinase_ATP_BS"/>
</dbReference>
<comment type="similarity">
    <text evidence="6">Belongs to the protein kinase superfamily.</text>
</comment>
<evidence type="ECO:0000256" key="6">
    <source>
        <dbReference type="RuleBase" id="RU000304"/>
    </source>
</evidence>
<dbReference type="Gene3D" id="1.10.510.10">
    <property type="entry name" value="Transferase(Phosphotransferase) domain 1"/>
    <property type="match status" value="1"/>
</dbReference>
<keyword evidence="2 5" id="KW-0547">Nucleotide-binding</keyword>
<evidence type="ECO:0000256" key="5">
    <source>
        <dbReference type="PROSITE-ProRule" id="PRU10141"/>
    </source>
</evidence>
<accession>A0AAQ3KGF0</accession>
<evidence type="ECO:0000313" key="10">
    <source>
        <dbReference type="Proteomes" id="UP001327560"/>
    </source>
</evidence>
<dbReference type="PROSITE" id="PS00107">
    <property type="entry name" value="PROTEIN_KINASE_ATP"/>
    <property type="match status" value="1"/>
</dbReference>
<dbReference type="SMART" id="SM00220">
    <property type="entry name" value="S_TKc"/>
    <property type="match status" value="1"/>
</dbReference>
<dbReference type="GO" id="GO:0004674">
    <property type="term" value="F:protein serine/threonine kinase activity"/>
    <property type="evidence" value="ECO:0007669"/>
    <property type="project" value="UniProtKB-KW"/>
</dbReference>
<keyword evidence="1" id="KW-0808">Transferase</keyword>
<dbReference type="PROSITE" id="PS50011">
    <property type="entry name" value="PROTEIN_KINASE_DOM"/>
    <property type="match status" value="1"/>
</dbReference>
<evidence type="ECO:0000256" key="7">
    <source>
        <dbReference type="SAM" id="Phobius"/>
    </source>
</evidence>
<dbReference type="PANTHER" id="PTHR48011">
    <property type="entry name" value="CCR4-NOT TRANSCRIPTIONAL COMPLEX SUBUNIT CAF120-RELATED"/>
    <property type="match status" value="1"/>
</dbReference>
<dbReference type="PROSITE" id="PS51257">
    <property type="entry name" value="PROKAR_LIPOPROTEIN"/>
    <property type="match status" value="1"/>
</dbReference>
<dbReference type="CDD" id="cd06606">
    <property type="entry name" value="STKc_MAPKKK"/>
    <property type="match status" value="1"/>
</dbReference>
<keyword evidence="7" id="KW-0812">Transmembrane</keyword>
<evidence type="ECO:0000259" key="8">
    <source>
        <dbReference type="PROSITE" id="PS50011"/>
    </source>
</evidence>
<dbReference type="Pfam" id="PF00069">
    <property type="entry name" value="Pkinase"/>
    <property type="match status" value="1"/>
</dbReference>
<dbReference type="PROSITE" id="PS00108">
    <property type="entry name" value="PROTEIN_KINASE_ST"/>
    <property type="match status" value="1"/>
</dbReference>
<dbReference type="GO" id="GO:0005524">
    <property type="term" value="F:ATP binding"/>
    <property type="evidence" value="ECO:0007669"/>
    <property type="project" value="UniProtKB-UniRule"/>
</dbReference>
<dbReference type="InterPro" id="IPR052751">
    <property type="entry name" value="Plant_MAPKKK"/>
</dbReference>
<dbReference type="InterPro" id="IPR011009">
    <property type="entry name" value="Kinase-like_dom_sf"/>
</dbReference>
<proteinExistence type="inferred from homology"/>
<dbReference type="Proteomes" id="UP001327560">
    <property type="component" value="Chromosome 5"/>
</dbReference>
<reference evidence="9 10" key="1">
    <citation type="submission" date="2023-10" db="EMBL/GenBank/DDBJ databases">
        <title>Chromosome-scale genome assembly provides insights into flower coloration mechanisms of Canna indica.</title>
        <authorList>
            <person name="Li C."/>
        </authorList>
    </citation>
    <scope>NUCLEOTIDE SEQUENCE [LARGE SCALE GENOMIC DNA]</scope>
    <source>
        <tissue evidence="9">Flower</tissue>
    </source>
</reference>
<keyword evidence="3" id="KW-0418">Kinase</keyword>
<feature type="binding site" evidence="5">
    <location>
        <position position="39"/>
    </location>
    <ligand>
        <name>ATP</name>
        <dbReference type="ChEBI" id="CHEBI:30616"/>
    </ligand>
</feature>
<keyword evidence="6" id="KW-0723">Serine/threonine-protein kinase</keyword>
<keyword evidence="10" id="KW-1185">Reference proteome</keyword>
<gene>
    <name evidence="9" type="ORF">Cni_G15609</name>
</gene>
<feature type="transmembrane region" description="Helical" evidence="7">
    <location>
        <begin position="445"/>
        <end position="464"/>
    </location>
</feature>
<sequence length="476" mass="52532">MARTTATWIRGRTIGRGAFGTVSLAFGGCDGSDGVFAVKSVALNCAGRASVLALDNEIQILKSLSSPYVVEYLGHDTTEEPPSRAWRNLHMEYLPGGTAADLAAAARRRNGCGLDEVALRAYARRAARALCYLHGVAGVVHCDVKGRNLLLGREPGVAKLADFGAAVRISDGNERDRAARGTPLWMAPEVARGERPRPESDVWSLGCTVIEMATGAQPWANWSPKDAAEAMFRIGYGDELPEFPIHLSKLGRDFLAKCLRREASERWTAEQLLHHPFLSEAEALMEQSPRGVLDWANSEFIDEDHRDCNGSETHNGDSDSISLVDCAKERMAELASSCGILAWDSDGWERVRSADEVFVKRRSRGEKQEECWEHTNSCSVSSEDNHGNLSDQNESELSTELRFSSSSSCLCCCSEHCVCVCELSTREHDSLFEQMMDVNRIQCSLSFGFALNVLAFLIFILHHVRRTTTGKYNNVY</sequence>
<dbReference type="InterPro" id="IPR008271">
    <property type="entry name" value="Ser/Thr_kinase_AS"/>
</dbReference>
<dbReference type="PANTHER" id="PTHR48011:SF7">
    <property type="entry name" value="F10K1.14 PROTEIN"/>
    <property type="match status" value="1"/>
</dbReference>
<feature type="domain" description="Protein kinase" evidence="8">
    <location>
        <begin position="8"/>
        <end position="278"/>
    </location>
</feature>
<dbReference type="GO" id="GO:0007165">
    <property type="term" value="P:signal transduction"/>
    <property type="evidence" value="ECO:0007669"/>
    <property type="project" value="TreeGrafter"/>
</dbReference>